<evidence type="ECO:0000313" key="5">
    <source>
        <dbReference type="Proteomes" id="UP000644699"/>
    </source>
</evidence>
<dbReference type="GO" id="GO:0008484">
    <property type="term" value="F:sulfuric ester hydrolase activity"/>
    <property type="evidence" value="ECO:0007669"/>
    <property type="project" value="TreeGrafter"/>
</dbReference>
<dbReference type="EMBL" id="BMIQ01000003">
    <property type="protein sequence ID" value="GGE04895.1"/>
    <property type="molecule type" value="Genomic_DNA"/>
</dbReference>
<protein>
    <submittedName>
        <fullName evidence="4">Sulfatase</fullName>
    </submittedName>
</protein>
<keyword evidence="5" id="KW-1185">Reference proteome</keyword>
<keyword evidence="2" id="KW-0378">Hydrolase</keyword>
<name>A0A917E5G7_9HYPH</name>
<dbReference type="GO" id="GO:0005737">
    <property type="term" value="C:cytoplasm"/>
    <property type="evidence" value="ECO:0007669"/>
    <property type="project" value="TreeGrafter"/>
</dbReference>
<evidence type="ECO:0000313" key="4">
    <source>
        <dbReference type="EMBL" id="GGE04895.1"/>
    </source>
</evidence>
<feature type="domain" description="Sulfatase N-terminal" evidence="3">
    <location>
        <begin position="17"/>
        <end position="384"/>
    </location>
</feature>
<dbReference type="InterPro" id="IPR000917">
    <property type="entry name" value="Sulfatase_N"/>
</dbReference>
<organism evidence="4 5">
    <name type="scientific">Aureimonas endophytica</name>
    <dbReference type="NCBI Taxonomy" id="2027858"/>
    <lineage>
        <taxon>Bacteria</taxon>
        <taxon>Pseudomonadati</taxon>
        <taxon>Pseudomonadota</taxon>
        <taxon>Alphaproteobacteria</taxon>
        <taxon>Hyphomicrobiales</taxon>
        <taxon>Aurantimonadaceae</taxon>
        <taxon>Aureimonas</taxon>
    </lineage>
</organism>
<sequence length="503" mass="55206">MSSRSETKADPGGGFDILFVTADQWRADHGPGRAPVALPNVEALARDGVIFENHFTQAYPCGPARAGLHTGLYPHKHRSILNGTPLDARHPTVFSEARRAGYRPRLFGYTDTTADPRALAPGDPARGDYEGLAPGIEVDTLLTERAVPWLAHLKKRGHDVSRPEEGREAIFGQAPFGAPAVFQAEESETAFLTDRFLDWLSVAGPEPFFVHLSFIAPHPPFAVAEPFHSLVDPADVALPIGWGDFAREGAQHPLIAFHQGQVDLSRFAPSLSGQIVAADERLVRRLRATYAGMAAEVDHHLGRIVAALKAAGRWDRTLIVLSGDHGEQLFDHGLLGKLGYFDQSAHIPLILRDPRPAARSARGTRVSAFTQSIDVLPTILDLIGLQPPPNVDGRSLLPFCRGERPADWRDAAFWSFDFRDPAGGGTERHFGLPPNRLSLHVVRTDRLKYVHFAGLPPVLIDLAEDPEERINRSRDPASAPLRLEGLERLLELRLTHEDDTLTA</sequence>
<evidence type="ECO:0000256" key="1">
    <source>
        <dbReference type="ARBA" id="ARBA00022723"/>
    </source>
</evidence>
<proteinExistence type="predicted"/>
<dbReference type="InterPro" id="IPR017850">
    <property type="entry name" value="Alkaline_phosphatase_core_sf"/>
</dbReference>
<dbReference type="CDD" id="cd16028">
    <property type="entry name" value="PMH"/>
    <property type="match status" value="1"/>
</dbReference>
<dbReference type="Pfam" id="PF00884">
    <property type="entry name" value="Sulfatase"/>
    <property type="match status" value="1"/>
</dbReference>
<reference evidence="4" key="2">
    <citation type="submission" date="2020-09" db="EMBL/GenBank/DDBJ databases">
        <authorList>
            <person name="Sun Q."/>
            <person name="Zhou Y."/>
        </authorList>
    </citation>
    <scope>NUCLEOTIDE SEQUENCE</scope>
    <source>
        <strain evidence="4">CGMCC 1.15367</strain>
    </source>
</reference>
<dbReference type="GO" id="GO:0046872">
    <property type="term" value="F:metal ion binding"/>
    <property type="evidence" value="ECO:0007669"/>
    <property type="project" value="UniProtKB-KW"/>
</dbReference>
<dbReference type="Proteomes" id="UP000644699">
    <property type="component" value="Unassembled WGS sequence"/>
</dbReference>
<keyword evidence="1" id="KW-0479">Metal-binding</keyword>
<dbReference type="AlphaFoldDB" id="A0A917E5G7"/>
<evidence type="ECO:0000256" key="2">
    <source>
        <dbReference type="ARBA" id="ARBA00022801"/>
    </source>
</evidence>
<dbReference type="Gene3D" id="3.40.720.10">
    <property type="entry name" value="Alkaline Phosphatase, subunit A"/>
    <property type="match status" value="1"/>
</dbReference>
<comment type="caution">
    <text evidence="4">The sequence shown here is derived from an EMBL/GenBank/DDBJ whole genome shotgun (WGS) entry which is preliminary data.</text>
</comment>
<evidence type="ECO:0000259" key="3">
    <source>
        <dbReference type="Pfam" id="PF00884"/>
    </source>
</evidence>
<dbReference type="PANTHER" id="PTHR45953:SF1">
    <property type="entry name" value="IDURONATE 2-SULFATASE"/>
    <property type="match status" value="1"/>
</dbReference>
<reference evidence="4" key="1">
    <citation type="journal article" date="2014" name="Int. J. Syst. Evol. Microbiol.">
        <title>Complete genome sequence of Corynebacterium casei LMG S-19264T (=DSM 44701T), isolated from a smear-ripened cheese.</title>
        <authorList>
            <consortium name="US DOE Joint Genome Institute (JGI-PGF)"/>
            <person name="Walter F."/>
            <person name="Albersmeier A."/>
            <person name="Kalinowski J."/>
            <person name="Ruckert C."/>
        </authorList>
    </citation>
    <scope>NUCLEOTIDE SEQUENCE</scope>
    <source>
        <strain evidence="4">CGMCC 1.15367</strain>
    </source>
</reference>
<dbReference type="SUPFAM" id="SSF53649">
    <property type="entry name" value="Alkaline phosphatase-like"/>
    <property type="match status" value="1"/>
</dbReference>
<accession>A0A917E5G7</accession>
<gene>
    <name evidence="4" type="ORF">GCM10011390_24910</name>
</gene>
<dbReference type="RefSeq" id="WP_188908867.1">
    <property type="nucleotide sequence ID" value="NZ_BMIQ01000003.1"/>
</dbReference>
<dbReference type="PANTHER" id="PTHR45953">
    <property type="entry name" value="IDURONATE 2-SULFATASE"/>
    <property type="match status" value="1"/>
</dbReference>